<sequence length="302" mass="32368">MEAYAKSGRPFFHQGTPAAAREMMQASLAAAPAPVGLPELADVVNESIEGPIGPIPIRRYTPVGAAVGKAVYFHSGGWVVGTLDHADSVCRRLAAQAGCVLVSVDYRLAPEHPYPQPFEDAYAALLWAAGALPGPLLVVGESAGGNLAAACTIRARDEDGPEIAGQVLAYPATDHDFETASHKEVGGRNWLLSTADMRWFWDHYCPEGIDRNHPWIAPLRVPDASKLPPAFIRVAQLDPLRDEGLAYGRKLVEAGILVDADCDANMLHGYWSAAGLVEAATGAVTEAGNWMRERLHVRAQAY</sequence>
<dbReference type="InterPro" id="IPR029058">
    <property type="entry name" value="AB_hydrolase_fold"/>
</dbReference>
<evidence type="ECO:0000259" key="2">
    <source>
        <dbReference type="Pfam" id="PF07859"/>
    </source>
</evidence>
<dbReference type="SUPFAM" id="SSF53474">
    <property type="entry name" value="alpha/beta-Hydrolases"/>
    <property type="match status" value="1"/>
</dbReference>
<name>A0ABV9F4H9_9SPHN</name>
<proteinExistence type="predicted"/>
<keyword evidence="1 3" id="KW-0378">Hydrolase</keyword>
<dbReference type="InterPro" id="IPR013094">
    <property type="entry name" value="AB_hydrolase_3"/>
</dbReference>
<gene>
    <name evidence="3" type="ORF">ACFO3E_16575</name>
</gene>
<dbReference type="Gene3D" id="3.40.50.1820">
    <property type="entry name" value="alpha/beta hydrolase"/>
    <property type="match status" value="1"/>
</dbReference>
<dbReference type="InterPro" id="IPR050300">
    <property type="entry name" value="GDXG_lipolytic_enzyme"/>
</dbReference>
<evidence type="ECO:0000313" key="3">
    <source>
        <dbReference type="EMBL" id="MFC4595777.1"/>
    </source>
</evidence>
<feature type="domain" description="Alpha/beta hydrolase fold-3" evidence="2">
    <location>
        <begin position="71"/>
        <end position="271"/>
    </location>
</feature>
<comment type="caution">
    <text evidence="3">The sequence shown here is derived from an EMBL/GenBank/DDBJ whole genome shotgun (WGS) entry which is preliminary data.</text>
</comment>
<keyword evidence="4" id="KW-1185">Reference proteome</keyword>
<evidence type="ECO:0000256" key="1">
    <source>
        <dbReference type="ARBA" id="ARBA00022801"/>
    </source>
</evidence>
<organism evidence="3 4">
    <name type="scientific">Sphingobium tyrosinilyticum</name>
    <dbReference type="NCBI Taxonomy" id="2715436"/>
    <lineage>
        <taxon>Bacteria</taxon>
        <taxon>Pseudomonadati</taxon>
        <taxon>Pseudomonadota</taxon>
        <taxon>Alphaproteobacteria</taxon>
        <taxon>Sphingomonadales</taxon>
        <taxon>Sphingomonadaceae</taxon>
        <taxon>Sphingobium</taxon>
    </lineage>
</organism>
<accession>A0ABV9F4H9</accession>
<dbReference type="Pfam" id="PF07859">
    <property type="entry name" value="Abhydrolase_3"/>
    <property type="match status" value="1"/>
</dbReference>
<dbReference type="PANTHER" id="PTHR48081:SF8">
    <property type="entry name" value="ALPHA_BETA HYDROLASE FOLD-3 DOMAIN-CONTAINING PROTEIN-RELATED"/>
    <property type="match status" value="1"/>
</dbReference>
<dbReference type="GO" id="GO:0016787">
    <property type="term" value="F:hydrolase activity"/>
    <property type="evidence" value="ECO:0007669"/>
    <property type="project" value="UniProtKB-KW"/>
</dbReference>
<dbReference type="EMBL" id="JBHSFZ010000058">
    <property type="protein sequence ID" value="MFC4595777.1"/>
    <property type="molecule type" value="Genomic_DNA"/>
</dbReference>
<dbReference type="PANTHER" id="PTHR48081">
    <property type="entry name" value="AB HYDROLASE SUPERFAMILY PROTEIN C4A8.06C"/>
    <property type="match status" value="1"/>
</dbReference>
<reference evidence="4" key="1">
    <citation type="journal article" date="2019" name="Int. J. Syst. Evol. Microbiol.">
        <title>The Global Catalogue of Microorganisms (GCM) 10K type strain sequencing project: providing services to taxonomists for standard genome sequencing and annotation.</title>
        <authorList>
            <consortium name="The Broad Institute Genomics Platform"/>
            <consortium name="The Broad Institute Genome Sequencing Center for Infectious Disease"/>
            <person name="Wu L."/>
            <person name="Ma J."/>
        </authorList>
    </citation>
    <scope>NUCLEOTIDE SEQUENCE [LARGE SCALE GENOMIC DNA]</scope>
    <source>
        <strain evidence="4">NBRC 103632</strain>
    </source>
</reference>
<protein>
    <submittedName>
        <fullName evidence="3">Alpha/beta hydrolase</fullName>
    </submittedName>
</protein>
<evidence type="ECO:0000313" key="4">
    <source>
        <dbReference type="Proteomes" id="UP001595957"/>
    </source>
</evidence>
<dbReference type="Proteomes" id="UP001595957">
    <property type="component" value="Unassembled WGS sequence"/>
</dbReference>